<feature type="compositionally biased region" description="Polar residues" evidence="1">
    <location>
        <begin position="647"/>
        <end position="659"/>
    </location>
</feature>
<dbReference type="GO" id="GO:0004407">
    <property type="term" value="F:histone deacetylase activity"/>
    <property type="evidence" value="ECO:0007669"/>
    <property type="project" value="TreeGrafter"/>
</dbReference>
<feature type="domain" description="Histone deacetylase" evidence="2">
    <location>
        <begin position="160"/>
        <end position="519"/>
    </location>
</feature>
<dbReference type="InterPro" id="IPR023801">
    <property type="entry name" value="His_deacetylse_dom"/>
</dbReference>
<dbReference type="InterPro" id="IPR023696">
    <property type="entry name" value="Ureohydrolase_dom_sf"/>
</dbReference>
<dbReference type="InterPro" id="IPR037138">
    <property type="entry name" value="His_deacetylse_dom_sf"/>
</dbReference>
<keyword evidence="4" id="KW-1185">Reference proteome</keyword>
<feature type="compositionally biased region" description="Low complexity" evidence="1">
    <location>
        <begin position="97"/>
        <end position="109"/>
    </location>
</feature>
<dbReference type="SUPFAM" id="SSF52768">
    <property type="entry name" value="Arginase/deacetylase"/>
    <property type="match status" value="1"/>
</dbReference>
<feature type="compositionally biased region" description="Basic and acidic residues" evidence="1">
    <location>
        <begin position="660"/>
        <end position="675"/>
    </location>
</feature>
<feature type="region of interest" description="Disordered" evidence="1">
    <location>
        <begin position="807"/>
        <end position="826"/>
    </location>
</feature>
<name>A0A5J5F4D6_9PEZI</name>
<comment type="caution">
    <text evidence="3">The sequence shown here is derived from an EMBL/GenBank/DDBJ whole genome shotgun (WGS) entry which is preliminary data.</text>
</comment>
<dbReference type="OrthoDB" id="5232919at2759"/>
<dbReference type="Proteomes" id="UP000326924">
    <property type="component" value="Unassembled WGS sequence"/>
</dbReference>
<dbReference type="PANTHER" id="PTHR47558:SF1">
    <property type="entry name" value="HISTONE DEACETYLASE HOS3"/>
    <property type="match status" value="1"/>
</dbReference>
<dbReference type="EMBL" id="VXIS01000036">
    <property type="protein sequence ID" value="KAA8911422.1"/>
    <property type="molecule type" value="Genomic_DNA"/>
</dbReference>
<dbReference type="GO" id="GO:0005634">
    <property type="term" value="C:nucleus"/>
    <property type="evidence" value="ECO:0007669"/>
    <property type="project" value="TreeGrafter"/>
</dbReference>
<reference evidence="3 4" key="1">
    <citation type="submission" date="2019-09" db="EMBL/GenBank/DDBJ databases">
        <title>Draft genome of the ectomycorrhizal ascomycete Sphaerosporella brunnea.</title>
        <authorList>
            <consortium name="DOE Joint Genome Institute"/>
            <person name="Benucci G.M."/>
            <person name="Marozzi G."/>
            <person name="Antonielli L."/>
            <person name="Sanchez S."/>
            <person name="Marco P."/>
            <person name="Wang X."/>
            <person name="Falini L.B."/>
            <person name="Barry K."/>
            <person name="Haridas S."/>
            <person name="Lipzen A."/>
            <person name="Labutti K."/>
            <person name="Grigoriev I.V."/>
            <person name="Murat C."/>
            <person name="Martin F."/>
            <person name="Albertini E."/>
            <person name="Donnini D."/>
            <person name="Bonito G."/>
        </authorList>
    </citation>
    <scope>NUCLEOTIDE SEQUENCE [LARGE SCALE GENOMIC DNA]</scope>
    <source>
        <strain evidence="3 4">Sb_GMNB300</strain>
    </source>
</reference>
<feature type="compositionally biased region" description="Polar residues" evidence="1">
    <location>
        <begin position="77"/>
        <end position="88"/>
    </location>
</feature>
<feature type="region of interest" description="Disordered" evidence="1">
    <location>
        <begin position="642"/>
        <end position="783"/>
    </location>
</feature>
<dbReference type="InterPro" id="IPR000286">
    <property type="entry name" value="HDACs"/>
</dbReference>
<feature type="region of interest" description="Disordered" evidence="1">
    <location>
        <begin position="30"/>
        <end position="127"/>
    </location>
</feature>
<feature type="compositionally biased region" description="Polar residues" evidence="1">
    <location>
        <begin position="765"/>
        <end position="783"/>
    </location>
</feature>
<dbReference type="Pfam" id="PF00850">
    <property type="entry name" value="Hist_deacetyl"/>
    <property type="match status" value="1"/>
</dbReference>
<evidence type="ECO:0000256" key="1">
    <source>
        <dbReference type="SAM" id="MobiDB-lite"/>
    </source>
</evidence>
<dbReference type="InterPro" id="IPR053244">
    <property type="entry name" value="HDAC_HD_type_1"/>
</dbReference>
<dbReference type="PRINTS" id="PR01270">
    <property type="entry name" value="HDASUPER"/>
</dbReference>
<accession>A0A5J5F4D6</accession>
<feature type="compositionally biased region" description="Low complexity" evidence="1">
    <location>
        <begin position="705"/>
        <end position="718"/>
    </location>
</feature>
<dbReference type="PANTHER" id="PTHR47558">
    <property type="entry name" value="HISTONE DEACETYLASE HOS3"/>
    <property type="match status" value="1"/>
</dbReference>
<dbReference type="InParanoid" id="A0A5J5F4D6"/>
<dbReference type="Gene3D" id="3.40.800.20">
    <property type="entry name" value="Histone deacetylase domain"/>
    <property type="match status" value="1"/>
</dbReference>
<organism evidence="3 4">
    <name type="scientific">Sphaerosporella brunnea</name>
    <dbReference type="NCBI Taxonomy" id="1250544"/>
    <lineage>
        <taxon>Eukaryota</taxon>
        <taxon>Fungi</taxon>
        <taxon>Dikarya</taxon>
        <taxon>Ascomycota</taxon>
        <taxon>Pezizomycotina</taxon>
        <taxon>Pezizomycetes</taxon>
        <taxon>Pezizales</taxon>
        <taxon>Pyronemataceae</taxon>
        <taxon>Sphaerosporella</taxon>
    </lineage>
</organism>
<dbReference type="AlphaFoldDB" id="A0A5J5F4D6"/>
<dbReference type="GO" id="GO:0010468">
    <property type="term" value="P:regulation of gene expression"/>
    <property type="evidence" value="ECO:0007669"/>
    <property type="project" value="UniProtKB-ARBA"/>
</dbReference>
<sequence>MPDPDLARNHPPDRHAAALSNSLRSLSLKTSTANLKPSAAPRTISRRASSLEIRSGASSSASSAPSTPTIRKRASLASLSSVTGTMEHTGTPRRRGSVLSLRGSPSDAGSPPPSLKDRVLTPPPQDPYAETAVILHDSSYKHRYLRPKTGALEMESIVERPERIPAAVLGICAAQVRAGKERLSINKSTRLGKLNDPEVMLVHAHTPLERGKKCWPEELVGMCNASGEKLKKGQVEVPAGYHQGDLYLCAESLEDLEGCVGAVYDGVDAVFGEGPVKKAFVCIRPPGHHCAEREPSGFCWLNNVHIAIAHAAKEHGLSHAVILDFDLHHGDGSQAIAWSINELAESGSTAAKKTQGLHVPSIGYFSLHDINSYPCEYGDTSKIQSASINLEGAHGQYIHNVHLKPYGTHAQFWQLYDERYRSLFSKARDFLITSAAGKQRKNRAFSAGVFLSAGFDASEYESHGMQRHNVNVPTDFFAKFTADAVDLANELCEGRIVSVLEGGYSDRALTSGVFAHISGLSCVQPDEAGFVPTSISLAPSWAERKVAWDVSWWSIERIEELEKLLNKPTPVRERKQTSFMDPTAASAARVADVPRRVSNSFHSLCPSPAPPPPKPWHEQAVELSQHFIPQYEESKPIPAVAKETKATPRQSLPSTSNTRTLRERKPKPAGDDKNTRRTTVAGPISTATSRAPSRAGTPALPKGPPVTVASVGATVAGPRQPARKASTTALKKTPSPPPTASIRKVSAPLPAKKTPTPPPPAARRVSTSGPVISKTPSPKSTISIPKVQQITRTTQRVQLQPAFAAKPVNGTGRRTSVVGTGTPPSSPPVIEVNGVVAESSLLEVQKAKVGDNGLGFFHGVVGSGAPIACTPGVFTGGEIKFGGEAR</sequence>
<evidence type="ECO:0000313" key="3">
    <source>
        <dbReference type="EMBL" id="KAA8911422.1"/>
    </source>
</evidence>
<proteinExistence type="predicted"/>
<feature type="compositionally biased region" description="Low complexity" evidence="1">
    <location>
        <begin position="810"/>
        <end position="822"/>
    </location>
</feature>
<evidence type="ECO:0000259" key="2">
    <source>
        <dbReference type="Pfam" id="PF00850"/>
    </source>
</evidence>
<protein>
    <submittedName>
        <fullName evidence="3">Histone deacetylase domain-containing protein</fullName>
    </submittedName>
</protein>
<evidence type="ECO:0000313" key="4">
    <source>
        <dbReference type="Proteomes" id="UP000326924"/>
    </source>
</evidence>
<gene>
    <name evidence="3" type="ORF">FN846DRAFT_936106</name>
</gene>
<feature type="compositionally biased region" description="Low complexity" evidence="1">
    <location>
        <begin position="48"/>
        <end position="66"/>
    </location>
</feature>